<reference evidence="1 2" key="1">
    <citation type="journal article" date="2021" name="BMC Genomics">
        <title>Datura genome reveals duplications of psychoactive alkaloid biosynthetic genes and high mutation rate following tissue culture.</title>
        <authorList>
            <person name="Rajewski A."/>
            <person name="Carter-House D."/>
            <person name="Stajich J."/>
            <person name="Litt A."/>
        </authorList>
    </citation>
    <scope>NUCLEOTIDE SEQUENCE [LARGE SCALE GENOMIC DNA]</scope>
    <source>
        <strain evidence="1">AR-01</strain>
    </source>
</reference>
<proteinExistence type="predicted"/>
<keyword evidence="2" id="KW-1185">Reference proteome</keyword>
<evidence type="ECO:0000313" key="1">
    <source>
        <dbReference type="EMBL" id="MCE3051013.1"/>
    </source>
</evidence>
<gene>
    <name evidence="1" type="ORF">HAX54_048760</name>
</gene>
<name>A0ABS8WJL1_DATST</name>
<feature type="non-terminal residue" evidence="1">
    <location>
        <position position="1"/>
    </location>
</feature>
<accession>A0ABS8WJL1</accession>
<protein>
    <submittedName>
        <fullName evidence="1">Uncharacterized protein</fullName>
    </submittedName>
</protein>
<dbReference type="EMBL" id="JACEIK010008100">
    <property type="protein sequence ID" value="MCE3051013.1"/>
    <property type="molecule type" value="Genomic_DNA"/>
</dbReference>
<comment type="caution">
    <text evidence="1">The sequence shown here is derived from an EMBL/GenBank/DDBJ whole genome shotgun (WGS) entry which is preliminary data.</text>
</comment>
<dbReference type="Proteomes" id="UP000823775">
    <property type="component" value="Unassembled WGS sequence"/>
</dbReference>
<sequence>DALVQVGGINVATNYDFSDEIQAIEPHSNDYDSQELELFMKEMMKEIDEKFDVYKTLNYGMTFKDIKESKRVVTLYSVTTMKTLKLLKSDTKRVRYKFADGGFSFVCYIARDGKN</sequence>
<organism evidence="1 2">
    <name type="scientific">Datura stramonium</name>
    <name type="common">Jimsonweed</name>
    <name type="synonym">Common thornapple</name>
    <dbReference type="NCBI Taxonomy" id="4076"/>
    <lineage>
        <taxon>Eukaryota</taxon>
        <taxon>Viridiplantae</taxon>
        <taxon>Streptophyta</taxon>
        <taxon>Embryophyta</taxon>
        <taxon>Tracheophyta</taxon>
        <taxon>Spermatophyta</taxon>
        <taxon>Magnoliopsida</taxon>
        <taxon>eudicotyledons</taxon>
        <taxon>Gunneridae</taxon>
        <taxon>Pentapetalae</taxon>
        <taxon>asterids</taxon>
        <taxon>lamiids</taxon>
        <taxon>Solanales</taxon>
        <taxon>Solanaceae</taxon>
        <taxon>Solanoideae</taxon>
        <taxon>Datureae</taxon>
        <taxon>Datura</taxon>
    </lineage>
</organism>
<evidence type="ECO:0000313" key="2">
    <source>
        <dbReference type="Proteomes" id="UP000823775"/>
    </source>
</evidence>